<evidence type="ECO:0000256" key="1">
    <source>
        <dbReference type="SAM" id="Phobius"/>
    </source>
</evidence>
<protein>
    <submittedName>
        <fullName evidence="2">DUF3239 domain-containing protein</fullName>
    </submittedName>
</protein>
<dbReference type="Pfam" id="PF11580">
    <property type="entry name" value="DUF3239"/>
    <property type="match status" value="1"/>
</dbReference>
<keyword evidence="1" id="KW-1133">Transmembrane helix</keyword>
<evidence type="ECO:0000313" key="2">
    <source>
        <dbReference type="EMBL" id="PMC63469.1"/>
    </source>
</evidence>
<dbReference type="InterPro" id="IPR023124">
    <property type="entry name" value="DUF3239_dom_sf"/>
</dbReference>
<dbReference type="Proteomes" id="UP000235363">
    <property type="component" value="Unassembled WGS sequence"/>
</dbReference>
<name>A0A2N6T2A7_9CORY</name>
<gene>
    <name evidence="2" type="ORF">CJ204_01240</name>
</gene>
<sequence>MSFDFTVDEAHNNANNEYFRDGKRLRLSAAIMAVLLWGGGALALWLLGTSGAGLFLGILAITFGTMCAWVALTLPGTTGTPQGLYGSWPLAPAMIAEVGPRTMTLMALVNTASEEGAEPRRALALRTVTKVSGTPRTVGARVPSVAVGGKHRRGRDHWDQITPVPIAWATPSSRTRRNAERSIPEGDWQLLRDNLDRIPDVRATKYDLLEL</sequence>
<accession>A0A2N6T2A7</accession>
<comment type="caution">
    <text evidence="2">The sequence shown here is derived from an EMBL/GenBank/DDBJ whole genome shotgun (WGS) entry which is preliminary data.</text>
</comment>
<dbReference type="InterPro" id="IPR021632">
    <property type="entry name" value="DUF3239"/>
</dbReference>
<feature type="transmembrane region" description="Helical" evidence="1">
    <location>
        <begin position="27"/>
        <end position="47"/>
    </location>
</feature>
<reference evidence="2 3" key="1">
    <citation type="submission" date="2017-09" db="EMBL/GenBank/DDBJ databases">
        <title>Bacterial strain isolated from the female urinary microbiota.</title>
        <authorList>
            <person name="Thomas-White K."/>
            <person name="Kumar N."/>
            <person name="Forster S."/>
            <person name="Putonti C."/>
            <person name="Lawley T."/>
            <person name="Wolfe A.J."/>
        </authorList>
    </citation>
    <scope>NUCLEOTIDE SEQUENCE [LARGE SCALE GENOMIC DNA]</scope>
    <source>
        <strain evidence="2 3">UMB0908</strain>
    </source>
</reference>
<dbReference type="AlphaFoldDB" id="A0A2N6T2A7"/>
<keyword evidence="1" id="KW-0812">Transmembrane</keyword>
<dbReference type="RefSeq" id="WP_102211824.1">
    <property type="nucleotide sequence ID" value="NZ_PNHF01000001.1"/>
</dbReference>
<keyword evidence="1" id="KW-0472">Membrane</keyword>
<proteinExistence type="predicted"/>
<dbReference type="EMBL" id="PNHF01000001">
    <property type="protein sequence ID" value="PMC63469.1"/>
    <property type="molecule type" value="Genomic_DNA"/>
</dbReference>
<dbReference type="Gene3D" id="2.40.410.10">
    <property type="entry name" value="putative membrane protein from Corynebacterium diphtheriae superfamily"/>
    <property type="match status" value="1"/>
</dbReference>
<feature type="transmembrane region" description="Helical" evidence="1">
    <location>
        <begin position="53"/>
        <end position="72"/>
    </location>
</feature>
<organism evidence="2 3">
    <name type="scientific">Corynebacterium xerosis</name>
    <dbReference type="NCBI Taxonomy" id="1725"/>
    <lineage>
        <taxon>Bacteria</taxon>
        <taxon>Bacillati</taxon>
        <taxon>Actinomycetota</taxon>
        <taxon>Actinomycetes</taxon>
        <taxon>Mycobacteriales</taxon>
        <taxon>Corynebacteriaceae</taxon>
        <taxon>Corynebacterium</taxon>
    </lineage>
</organism>
<evidence type="ECO:0000313" key="3">
    <source>
        <dbReference type="Proteomes" id="UP000235363"/>
    </source>
</evidence>